<evidence type="ECO:0000256" key="4">
    <source>
        <dbReference type="ARBA" id="ARBA00023136"/>
    </source>
</evidence>
<dbReference type="AlphaFoldDB" id="W9X4W4"/>
<dbReference type="Proteomes" id="UP000019471">
    <property type="component" value="Unassembled WGS sequence"/>
</dbReference>
<dbReference type="GeneID" id="19184791"/>
<dbReference type="SUPFAM" id="SSF144083">
    <property type="entry name" value="Magnesium transport protein CorA, transmembrane region"/>
    <property type="match status" value="1"/>
</dbReference>
<accession>W9X4W4</accession>
<dbReference type="InterPro" id="IPR045863">
    <property type="entry name" value="CorA_TM1_TM2"/>
</dbReference>
<feature type="transmembrane region" description="Helical" evidence="5">
    <location>
        <begin position="450"/>
        <end position="468"/>
    </location>
</feature>
<keyword evidence="4 5" id="KW-0472">Membrane</keyword>
<comment type="subcellular location">
    <subcellularLocation>
        <location evidence="1">Membrane</location>
        <topology evidence="1">Multi-pass membrane protein</topology>
    </subcellularLocation>
</comment>
<evidence type="ECO:0000256" key="1">
    <source>
        <dbReference type="ARBA" id="ARBA00004141"/>
    </source>
</evidence>
<dbReference type="OrthoDB" id="5207033at2759"/>
<evidence type="ECO:0000256" key="2">
    <source>
        <dbReference type="ARBA" id="ARBA00022692"/>
    </source>
</evidence>
<reference evidence="6 7" key="1">
    <citation type="submission" date="2013-03" db="EMBL/GenBank/DDBJ databases">
        <title>The Genome Sequence of Cladophialophora psammophila CBS 110553.</title>
        <authorList>
            <consortium name="The Broad Institute Genomics Platform"/>
            <person name="Cuomo C."/>
            <person name="de Hoog S."/>
            <person name="Gorbushina A."/>
            <person name="Walker B."/>
            <person name="Young S.K."/>
            <person name="Zeng Q."/>
            <person name="Gargeya S."/>
            <person name="Fitzgerald M."/>
            <person name="Haas B."/>
            <person name="Abouelleil A."/>
            <person name="Allen A.W."/>
            <person name="Alvarado L."/>
            <person name="Arachchi H.M."/>
            <person name="Berlin A.M."/>
            <person name="Chapman S.B."/>
            <person name="Gainer-Dewar J."/>
            <person name="Goldberg J."/>
            <person name="Griggs A."/>
            <person name="Gujja S."/>
            <person name="Hansen M."/>
            <person name="Howarth C."/>
            <person name="Imamovic A."/>
            <person name="Ireland A."/>
            <person name="Larimer J."/>
            <person name="McCowan C."/>
            <person name="Murphy C."/>
            <person name="Pearson M."/>
            <person name="Poon T.W."/>
            <person name="Priest M."/>
            <person name="Roberts A."/>
            <person name="Saif S."/>
            <person name="Shea T."/>
            <person name="Sisk P."/>
            <person name="Sykes S."/>
            <person name="Wortman J."/>
            <person name="Nusbaum C."/>
            <person name="Birren B."/>
        </authorList>
    </citation>
    <scope>NUCLEOTIDE SEQUENCE [LARGE SCALE GENOMIC DNA]</scope>
    <source>
        <strain evidence="6 7">CBS 110553</strain>
    </source>
</reference>
<dbReference type="HOGENOM" id="CLU_533161_0_0_1"/>
<organism evidence="6 7">
    <name type="scientific">Cladophialophora psammophila CBS 110553</name>
    <dbReference type="NCBI Taxonomy" id="1182543"/>
    <lineage>
        <taxon>Eukaryota</taxon>
        <taxon>Fungi</taxon>
        <taxon>Dikarya</taxon>
        <taxon>Ascomycota</taxon>
        <taxon>Pezizomycotina</taxon>
        <taxon>Eurotiomycetes</taxon>
        <taxon>Chaetothyriomycetidae</taxon>
        <taxon>Chaetothyriales</taxon>
        <taxon>Herpotrichiellaceae</taxon>
        <taxon>Cladophialophora</taxon>
    </lineage>
</organism>
<evidence type="ECO:0000256" key="3">
    <source>
        <dbReference type="ARBA" id="ARBA00022989"/>
    </source>
</evidence>
<evidence type="ECO:0000313" key="7">
    <source>
        <dbReference type="Proteomes" id="UP000019471"/>
    </source>
</evidence>
<protein>
    <submittedName>
        <fullName evidence="6">Uncharacterized protein</fullName>
    </submittedName>
</protein>
<feature type="transmembrane region" description="Helical" evidence="5">
    <location>
        <begin position="417"/>
        <end position="438"/>
    </location>
</feature>
<dbReference type="eggNOG" id="ENOG502T56Z">
    <property type="taxonomic scope" value="Eukaryota"/>
</dbReference>
<dbReference type="GO" id="GO:0016020">
    <property type="term" value="C:membrane"/>
    <property type="evidence" value="ECO:0007669"/>
    <property type="project" value="UniProtKB-SubCell"/>
</dbReference>
<proteinExistence type="predicted"/>
<keyword evidence="3 5" id="KW-1133">Transmembrane helix</keyword>
<comment type="caution">
    <text evidence="6">The sequence shown here is derived from an EMBL/GenBank/DDBJ whole genome shotgun (WGS) entry which is preliminary data.</text>
</comment>
<evidence type="ECO:0000313" key="6">
    <source>
        <dbReference type="EMBL" id="EXJ75547.1"/>
    </source>
</evidence>
<evidence type="ECO:0000256" key="5">
    <source>
        <dbReference type="SAM" id="Phobius"/>
    </source>
</evidence>
<name>W9X4W4_9EURO</name>
<dbReference type="RefSeq" id="XP_007738864.1">
    <property type="nucleotide sequence ID" value="XM_007740674.1"/>
</dbReference>
<dbReference type="Gene3D" id="1.20.58.340">
    <property type="entry name" value="Magnesium transport protein CorA, transmembrane region"/>
    <property type="match status" value="1"/>
</dbReference>
<gene>
    <name evidence="6" type="ORF">A1O5_00053</name>
</gene>
<keyword evidence="2 5" id="KW-0812">Transmembrane</keyword>
<keyword evidence="7" id="KW-1185">Reference proteome</keyword>
<dbReference type="EMBL" id="AMGX01000001">
    <property type="protein sequence ID" value="EXJ75547.1"/>
    <property type="molecule type" value="Genomic_DNA"/>
</dbReference>
<sequence length="511" mass="58494">MENRSDILSIDSRGVKTPEPFKAVAVEDNSPPRVNSDHHFSNWPYNCCYFVPKLMNAEGAISLLNHDAEFHPADSNTPEHLKVVDLTETGSSSFDLSPLESEFDDLLQLSDLNHGSTRILFISQKRRYHKNRTTNRYGLKHSTWLSILSSGDIPPDVVQLIHENNGCWGAHTSYCPDVRGKSCRVKSPDDSLGQTLCAYHIWLKPRPWWNEEHFVYARHGFHSRKKLLLVVGTSLEAQQQRLLSQFHSATQPHLFSVLLALTTTWTKDLEEFVWEQDFDTQRLESDTGWSTVGHTQLKPLPLDKLALRKDMVFTKDALSHVVRASESLSELFIFLSKEVRTIPCNGYNVNLRYNQLKDAFLQQGSKQWHQKRQAQGLIGRIDTQWNVISALMAQHTNSLNFQIARDSRIDTIVMRRISFVTIAFLPATFLATFFSMSFFTSGDITANPTIWIYVVCVIPLTLAIAWQSSARRWFAVRWVVSKLQKKAPKRSDFFEDQGEGIQMARNSLHMA</sequence>